<dbReference type="AlphaFoldDB" id="A0A8S3QNA5"/>
<accession>A0A8S3QNA5</accession>
<keyword evidence="1" id="KW-0812">Transmembrane</keyword>
<keyword evidence="3" id="KW-1185">Reference proteome</keyword>
<organism evidence="2 3">
    <name type="scientific">Mytilus edulis</name>
    <name type="common">Blue mussel</name>
    <dbReference type="NCBI Taxonomy" id="6550"/>
    <lineage>
        <taxon>Eukaryota</taxon>
        <taxon>Metazoa</taxon>
        <taxon>Spiralia</taxon>
        <taxon>Lophotrochozoa</taxon>
        <taxon>Mollusca</taxon>
        <taxon>Bivalvia</taxon>
        <taxon>Autobranchia</taxon>
        <taxon>Pteriomorphia</taxon>
        <taxon>Mytilida</taxon>
        <taxon>Mytiloidea</taxon>
        <taxon>Mytilidae</taxon>
        <taxon>Mytilinae</taxon>
        <taxon>Mytilus</taxon>
    </lineage>
</organism>
<sequence>MNESSIPGTDDVIFYSSNDIDDIKVISTQIIQVEIPVSSSFVIDRKETLEEEHRRKRINRIVGFFASLIFLTCVVLVCSSMMMSKNIDELVRQSNVLLREKTVTKTAMHTPMLVEISNSTEP</sequence>
<keyword evidence="1" id="KW-0472">Membrane</keyword>
<gene>
    <name evidence="2" type="ORF">MEDL_11180</name>
</gene>
<feature type="transmembrane region" description="Helical" evidence="1">
    <location>
        <begin position="61"/>
        <end position="83"/>
    </location>
</feature>
<evidence type="ECO:0000313" key="2">
    <source>
        <dbReference type="EMBL" id="CAG2196302.1"/>
    </source>
</evidence>
<dbReference type="OrthoDB" id="6203016at2759"/>
<evidence type="ECO:0000256" key="1">
    <source>
        <dbReference type="SAM" id="Phobius"/>
    </source>
</evidence>
<proteinExistence type="predicted"/>
<dbReference type="EMBL" id="CAJPWZ010000551">
    <property type="protein sequence ID" value="CAG2196302.1"/>
    <property type="molecule type" value="Genomic_DNA"/>
</dbReference>
<reference evidence="2" key="1">
    <citation type="submission" date="2021-03" db="EMBL/GenBank/DDBJ databases">
        <authorList>
            <person name="Bekaert M."/>
        </authorList>
    </citation>
    <scope>NUCLEOTIDE SEQUENCE</scope>
</reference>
<evidence type="ECO:0000313" key="3">
    <source>
        <dbReference type="Proteomes" id="UP000683360"/>
    </source>
</evidence>
<comment type="caution">
    <text evidence="2">The sequence shown here is derived from an EMBL/GenBank/DDBJ whole genome shotgun (WGS) entry which is preliminary data.</text>
</comment>
<name>A0A8S3QNA5_MYTED</name>
<dbReference type="Proteomes" id="UP000683360">
    <property type="component" value="Unassembled WGS sequence"/>
</dbReference>
<keyword evidence="1" id="KW-1133">Transmembrane helix</keyword>
<protein>
    <submittedName>
        <fullName evidence="2">Uncharacterized protein</fullName>
    </submittedName>
</protein>